<dbReference type="GO" id="GO:0004467">
    <property type="term" value="F:long-chain fatty acid-CoA ligase activity"/>
    <property type="evidence" value="ECO:0007669"/>
    <property type="project" value="UniProtKB-EC"/>
</dbReference>
<dbReference type="InterPro" id="IPR020845">
    <property type="entry name" value="AMP-binding_CS"/>
</dbReference>
<dbReference type="EMBL" id="CP118376">
    <property type="protein sequence ID" value="WFD43547.1"/>
    <property type="molecule type" value="Genomic_DNA"/>
</dbReference>
<evidence type="ECO:0000256" key="2">
    <source>
        <dbReference type="ARBA" id="ARBA00022598"/>
    </source>
</evidence>
<gene>
    <name evidence="7" type="primary">lcf1</name>
    <name evidence="7" type="ORF">MPSI1_002209</name>
</gene>
<comment type="similarity">
    <text evidence="1">Belongs to the ATP-dependent AMP-binding enzyme family.</text>
</comment>
<dbReference type="Gene3D" id="3.30.300.30">
    <property type="match status" value="1"/>
</dbReference>
<accession>A0AAF0FA55</accession>
<dbReference type="GO" id="GO:0005783">
    <property type="term" value="C:endoplasmic reticulum"/>
    <property type="evidence" value="ECO:0007669"/>
    <property type="project" value="TreeGrafter"/>
</dbReference>
<protein>
    <submittedName>
        <fullName evidence="7">Long-chain-fatty-acid--CoA ligase</fullName>
        <ecNumber evidence="7">6.2.1.3</ecNumber>
    </submittedName>
</protein>
<dbReference type="InterPro" id="IPR000873">
    <property type="entry name" value="AMP-dep_synth/lig_dom"/>
</dbReference>
<keyword evidence="2 7" id="KW-0436">Ligase</keyword>
<dbReference type="SUPFAM" id="SSF56801">
    <property type="entry name" value="Acetyl-CoA synthetase-like"/>
    <property type="match status" value="1"/>
</dbReference>
<evidence type="ECO:0000313" key="8">
    <source>
        <dbReference type="Proteomes" id="UP001214628"/>
    </source>
</evidence>
<dbReference type="Gene3D" id="3.40.50.12780">
    <property type="entry name" value="N-terminal domain of ligase-like"/>
    <property type="match status" value="1"/>
</dbReference>
<dbReference type="PANTHER" id="PTHR43272:SF83">
    <property type="entry name" value="ACYL-COA SYNTHETASE LONG-CHAIN, ISOFORM J"/>
    <property type="match status" value="1"/>
</dbReference>
<keyword evidence="3" id="KW-0547">Nucleotide-binding</keyword>
<reference evidence="7" key="1">
    <citation type="submission" date="2023-02" db="EMBL/GenBank/DDBJ databases">
        <title>Mating type loci evolution in Malassezia.</title>
        <authorList>
            <person name="Coelho M.A."/>
        </authorList>
    </citation>
    <scope>NUCLEOTIDE SEQUENCE</scope>
    <source>
        <strain evidence="7">CBS 14136</strain>
    </source>
</reference>
<keyword evidence="4" id="KW-0067">ATP-binding</keyword>
<evidence type="ECO:0000256" key="1">
    <source>
        <dbReference type="ARBA" id="ARBA00006432"/>
    </source>
</evidence>
<dbReference type="AlphaFoldDB" id="A0AAF0FA55"/>
<dbReference type="EC" id="6.2.1.3" evidence="7"/>
<comment type="catalytic activity">
    <reaction evidence="5">
        <text>a long-chain fatty acid + ATP + CoA = a long-chain fatty acyl-CoA + AMP + diphosphate</text>
        <dbReference type="Rhea" id="RHEA:15421"/>
        <dbReference type="ChEBI" id="CHEBI:30616"/>
        <dbReference type="ChEBI" id="CHEBI:33019"/>
        <dbReference type="ChEBI" id="CHEBI:57287"/>
        <dbReference type="ChEBI" id="CHEBI:57560"/>
        <dbReference type="ChEBI" id="CHEBI:83139"/>
        <dbReference type="ChEBI" id="CHEBI:456215"/>
        <dbReference type="EC" id="6.2.1.3"/>
    </reaction>
    <physiologicalReaction direction="left-to-right" evidence="5">
        <dbReference type="Rhea" id="RHEA:15422"/>
    </physiologicalReaction>
</comment>
<proteinExistence type="inferred from homology"/>
<dbReference type="InterPro" id="IPR045851">
    <property type="entry name" value="AMP-bd_C_sf"/>
</dbReference>
<organism evidence="7 8">
    <name type="scientific">Malassezia psittaci</name>
    <dbReference type="NCBI Taxonomy" id="1821823"/>
    <lineage>
        <taxon>Eukaryota</taxon>
        <taxon>Fungi</taxon>
        <taxon>Dikarya</taxon>
        <taxon>Basidiomycota</taxon>
        <taxon>Ustilaginomycotina</taxon>
        <taxon>Malasseziomycetes</taxon>
        <taxon>Malasseziales</taxon>
        <taxon>Malasseziaceae</taxon>
        <taxon>Malassezia</taxon>
    </lineage>
</organism>
<dbReference type="InterPro" id="IPR042099">
    <property type="entry name" value="ANL_N_sf"/>
</dbReference>
<evidence type="ECO:0000256" key="4">
    <source>
        <dbReference type="ARBA" id="ARBA00022840"/>
    </source>
</evidence>
<keyword evidence="8" id="KW-1185">Reference proteome</keyword>
<sequence>MVNRKASVAVSGADGSEGQIRRSFLSPDHLLERPAEGINTMVDLLNASRKRNGPKRMVATREILRELKEEKNITKKVDGKDVEEKKTWTYYVLSDYTYMTLNELCDRITAFGAGLSALGMDYTQRFNIFASTHVHWQIVAQACFSQGMTFCTAYDTLGPSGLQVSLEEPEVVGVFTNAAQLHVLDEVLDNTPLVRVVIYDGEAKQETLDSIKRKLSMRPNAQLATFDEVLKLGAQHGQANVQKRVTKAEDVACIMYTSGSTGAPKGVILTHANLVATVGAIDLLLKDYLRDDDTILAYLPLAHILEFVVECFMLYRGITLGYGRVKTLTQTSVRESKSDLIAFRPSLLVGVPAVWEQIRKGILTKVNSSSTVKQRLFSMGMWSKKHHVPGLSQFADAAVFRAVREQTGGRLRFALSGGAPISEATHRFLRLCLVDVLQGYGMTESSAMCCIITPEFFKYSCVGVPMPSVEIKLQDVPDARYFSTNDPPQGEVMIRGPSVTQGYFKRPEVTEETLTSDGWLLTGDVGQWNADGTLSLIDRKKNLVKLQGGEYIALERLESTYKASNVVSNLCLIASSDAKQPMAIVFPREDNLRSEAANNGLDKYKDEDFESLCSNKDIQNMVLKELNALGKSSKFAQMELLQNVILVPEELPLTAAQKIQRKEVETKYGDQIKKVYP</sequence>
<dbReference type="Pfam" id="PF00501">
    <property type="entry name" value="AMP-binding"/>
    <property type="match status" value="1"/>
</dbReference>
<feature type="domain" description="AMP-dependent synthetase/ligase" evidence="6">
    <location>
        <begin position="89"/>
        <end position="504"/>
    </location>
</feature>
<evidence type="ECO:0000259" key="6">
    <source>
        <dbReference type="Pfam" id="PF00501"/>
    </source>
</evidence>
<evidence type="ECO:0000256" key="3">
    <source>
        <dbReference type="ARBA" id="ARBA00022741"/>
    </source>
</evidence>
<evidence type="ECO:0000313" key="7">
    <source>
        <dbReference type="EMBL" id="WFD43547.1"/>
    </source>
</evidence>
<dbReference type="PROSITE" id="PS00455">
    <property type="entry name" value="AMP_BINDING"/>
    <property type="match status" value="1"/>
</dbReference>
<name>A0AAF0FA55_9BASI</name>
<dbReference type="GO" id="GO:0005811">
    <property type="term" value="C:lipid droplet"/>
    <property type="evidence" value="ECO:0007669"/>
    <property type="project" value="TreeGrafter"/>
</dbReference>
<dbReference type="GO" id="GO:0035336">
    <property type="term" value="P:long-chain fatty-acyl-CoA metabolic process"/>
    <property type="evidence" value="ECO:0007669"/>
    <property type="project" value="TreeGrafter"/>
</dbReference>
<dbReference type="PANTHER" id="PTHR43272">
    <property type="entry name" value="LONG-CHAIN-FATTY-ACID--COA LIGASE"/>
    <property type="match status" value="1"/>
</dbReference>
<evidence type="ECO:0000256" key="5">
    <source>
        <dbReference type="ARBA" id="ARBA00024484"/>
    </source>
</evidence>
<dbReference type="GO" id="GO:0005524">
    <property type="term" value="F:ATP binding"/>
    <property type="evidence" value="ECO:0007669"/>
    <property type="project" value="UniProtKB-KW"/>
</dbReference>
<dbReference type="GO" id="GO:0005886">
    <property type="term" value="C:plasma membrane"/>
    <property type="evidence" value="ECO:0007669"/>
    <property type="project" value="TreeGrafter"/>
</dbReference>
<dbReference type="Proteomes" id="UP001214628">
    <property type="component" value="Chromosome 2"/>
</dbReference>